<accession>G0TTC9</accession>
<protein>
    <submittedName>
        <fullName evidence="1">Uncharacterized protein</fullName>
    </submittedName>
</protein>
<dbReference type="AlphaFoldDB" id="G0TTC9"/>
<organism evidence="1">
    <name type="scientific">Trypanosoma vivax (strain Y486)</name>
    <dbReference type="NCBI Taxonomy" id="1055687"/>
    <lineage>
        <taxon>Eukaryota</taxon>
        <taxon>Discoba</taxon>
        <taxon>Euglenozoa</taxon>
        <taxon>Kinetoplastea</taxon>
        <taxon>Metakinetoplastina</taxon>
        <taxon>Trypanosomatida</taxon>
        <taxon>Trypanosomatidae</taxon>
        <taxon>Trypanosoma</taxon>
        <taxon>Duttonella</taxon>
    </lineage>
</organism>
<dbReference type="EMBL" id="HE573019">
    <property type="protein sequence ID" value="CCC47210.1"/>
    <property type="molecule type" value="Genomic_DNA"/>
</dbReference>
<dbReference type="VEuPathDB" id="TriTrypDB:TvY486_0303860"/>
<evidence type="ECO:0000313" key="1">
    <source>
        <dbReference type="EMBL" id="CCC47210.1"/>
    </source>
</evidence>
<sequence>MPQSEGVPELKRTPITASLWRRSCYFTTLRWCTVAVDAKHMHTHMDTSARIPTGSHANSTQCREWNKRLINFNCRALFYLHCVTPTFRYRRPRHTLLLPRSFFNLLL</sequence>
<proteinExistence type="predicted"/>
<gene>
    <name evidence="1" type="ORF">TVY486_0303860</name>
</gene>
<reference evidence="1" key="1">
    <citation type="journal article" date="2012" name="Proc. Natl. Acad. Sci. U.S.A.">
        <title>Antigenic diversity is generated by distinct evolutionary mechanisms in African trypanosome species.</title>
        <authorList>
            <person name="Jackson A.P."/>
            <person name="Berry A."/>
            <person name="Aslett M."/>
            <person name="Allison H.C."/>
            <person name="Burton P."/>
            <person name="Vavrova-Anderson J."/>
            <person name="Brown R."/>
            <person name="Browne H."/>
            <person name="Corton N."/>
            <person name="Hauser H."/>
            <person name="Gamble J."/>
            <person name="Gilderthorp R."/>
            <person name="Marcello L."/>
            <person name="McQuillan J."/>
            <person name="Otto T.D."/>
            <person name="Quail M.A."/>
            <person name="Sanders M.J."/>
            <person name="van Tonder A."/>
            <person name="Ginger M.L."/>
            <person name="Field M.C."/>
            <person name="Barry J.D."/>
            <person name="Hertz-Fowler C."/>
            <person name="Berriman M."/>
        </authorList>
    </citation>
    <scope>NUCLEOTIDE SEQUENCE</scope>
    <source>
        <strain evidence="1">Y486</strain>
    </source>
</reference>
<name>G0TTC9_TRYVY</name>